<proteinExistence type="predicted"/>
<evidence type="ECO:0000313" key="1">
    <source>
        <dbReference type="EMBL" id="KKL88687.1"/>
    </source>
</evidence>
<protein>
    <submittedName>
        <fullName evidence="1">Uncharacterized protein</fullName>
    </submittedName>
</protein>
<dbReference type="AlphaFoldDB" id="A0A0F9IN57"/>
<comment type="caution">
    <text evidence="1">The sequence shown here is derived from an EMBL/GenBank/DDBJ whole genome shotgun (WGS) entry which is preliminary data.</text>
</comment>
<reference evidence="1" key="1">
    <citation type="journal article" date="2015" name="Nature">
        <title>Complex archaea that bridge the gap between prokaryotes and eukaryotes.</title>
        <authorList>
            <person name="Spang A."/>
            <person name="Saw J.H."/>
            <person name="Jorgensen S.L."/>
            <person name="Zaremba-Niedzwiedzka K."/>
            <person name="Martijn J."/>
            <person name="Lind A.E."/>
            <person name="van Eijk R."/>
            <person name="Schleper C."/>
            <person name="Guy L."/>
            <person name="Ettema T.J."/>
        </authorList>
    </citation>
    <scope>NUCLEOTIDE SEQUENCE</scope>
</reference>
<name>A0A0F9IN57_9ZZZZ</name>
<accession>A0A0F9IN57</accession>
<organism evidence="1">
    <name type="scientific">marine sediment metagenome</name>
    <dbReference type="NCBI Taxonomy" id="412755"/>
    <lineage>
        <taxon>unclassified sequences</taxon>
        <taxon>metagenomes</taxon>
        <taxon>ecological metagenomes</taxon>
    </lineage>
</organism>
<gene>
    <name evidence="1" type="ORF">LCGC14_1922220</name>
</gene>
<dbReference type="EMBL" id="LAZR01020492">
    <property type="protein sequence ID" value="KKL88687.1"/>
    <property type="molecule type" value="Genomic_DNA"/>
</dbReference>
<sequence>MFYYYLQFWIKKDLYIIFLYKIKNIKEILQVAFILLLKNLDTEFLFGI</sequence>